<accession>A0A0F8IL02</accession>
<organism evidence="2 3">
    <name type="scientific">Methanosarcina mazei</name>
    <name type="common">Methanosarcina frisia</name>
    <dbReference type="NCBI Taxonomy" id="2209"/>
    <lineage>
        <taxon>Archaea</taxon>
        <taxon>Methanobacteriati</taxon>
        <taxon>Methanobacteriota</taxon>
        <taxon>Stenosarchaea group</taxon>
        <taxon>Methanomicrobia</taxon>
        <taxon>Methanosarcinales</taxon>
        <taxon>Methanosarcinaceae</taxon>
        <taxon>Methanosarcina</taxon>
    </lineage>
</organism>
<dbReference type="Pfam" id="PF13304">
    <property type="entry name" value="AAA_21"/>
    <property type="match status" value="1"/>
</dbReference>
<evidence type="ECO:0000313" key="2">
    <source>
        <dbReference type="EMBL" id="KKG64153.1"/>
    </source>
</evidence>
<dbReference type="Gene3D" id="3.40.50.300">
    <property type="entry name" value="P-loop containing nucleotide triphosphate hydrolases"/>
    <property type="match status" value="1"/>
</dbReference>
<dbReference type="InterPro" id="IPR003593">
    <property type="entry name" value="AAA+_ATPase"/>
</dbReference>
<evidence type="ECO:0000313" key="3">
    <source>
        <dbReference type="Proteomes" id="UP000034424"/>
    </source>
</evidence>
<dbReference type="InterPro" id="IPR003959">
    <property type="entry name" value="ATPase_AAA_core"/>
</dbReference>
<dbReference type="SMART" id="SM00382">
    <property type="entry name" value="AAA"/>
    <property type="match status" value="1"/>
</dbReference>
<feature type="domain" description="AAA+ ATPase" evidence="1">
    <location>
        <begin position="22"/>
        <end position="336"/>
    </location>
</feature>
<dbReference type="Proteomes" id="UP000034424">
    <property type="component" value="Unassembled WGS sequence"/>
</dbReference>
<dbReference type="PANTHER" id="PTHR32182:SF23">
    <property type="entry name" value="ATP BINDING PROTEIN"/>
    <property type="match status" value="1"/>
</dbReference>
<dbReference type="SUPFAM" id="SSF52540">
    <property type="entry name" value="P-loop containing nucleoside triphosphate hydrolases"/>
    <property type="match status" value="1"/>
</dbReference>
<protein>
    <recommendedName>
        <fullName evidence="1">AAA+ ATPase domain-containing protein</fullName>
    </recommendedName>
</protein>
<comment type="caution">
    <text evidence="2">The sequence shown here is derived from an EMBL/GenBank/DDBJ whole genome shotgun (WGS) entry which is preliminary data.</text>
</comment>
<dbReference type="RefSeq" id="WP_048049335.1">
    <property type="nucleotide sequence ID" value="NZ_JJPL01000082.1"/>
</dbReference>
<gene>
    <name evidence="2" type="ORF">DU67_12120</name>
</gene>
<dbReference type="PATRIC" id="fig|2209.70.peg.2651"/>
<dbReference type="GO" id="GO:0000731">
    <property type="term" value="P:DNA synthesis involved in DNA repair"/>
    <property type="evidence" value="ECO:0007669"/>
    <property type="project" value="TreeGrafter"/>
</dbReference>
<name>A0A0F8IL02_METMZ</name>
<sequence>MRIKSLQVTNLRAFEQAEFEFMPRVNLLVGVNGVGKTTVLDALRMCLSKILLDITASRSRKIPFVDEDIRVQSNFMTVNCTFELQDKDFTFIVHKNRESSVPLDSTNIREQVLETPDKESYHPFLPVSSHNSKKALSNQLGVFFSTRRSLVSDAFPSVYKSSGGPSGAYAEALISRELRLAEIAHWMHVQEELGRENPLSIKHFSALQEATERFLPKCKNLRAEVSAKPQLIVDKAGVTLNLRQLSDGERGMFSLVLDLAKRLSQANPQLDNPIKDGSAIVLIDEIDLHLHPKWQRTVIKQLTETFPKCQFIATTHSPQIVAAVEPEQVLLLTNSGVIHPDRTRGLDSNWILRHLMEADDRPSESSSAVREVESLISDAEFEGARAAIAKYRRTGLDLPEWSMLEARMARMELLGE</sequence>
<dbReference type="EMBL" id="JJPL01000082">
    <property type="protein sequence ID" value="KKG64153.1"/>
    <property type="molecule type" value="Genomic_DNA"/>
</dbReference>
<dbReference type="GO" id="GO:0006302">
    <property type="term" value="P:double-strand break repair"/>
    <property type="evidence" value="ECO:0007669"/>
    <property type="project" value="TreeGrafter"/>
</dbReference>
<dbReference type="GO" id="GO:0005524">
    <property type="term" value="F:ATP binding"/>
    <property type="evidence" value="ECO:0007669"/>
    <property type="project" value="InterPro"/>
</dbReference>
<dbReference type="InterPro" id="IPR027417">
    <property type="entry name" value="P-loop_NTPase"/>
</dbReference>
<dbReference type="PANTHER" id="PTHR32182">
    <property type="entry name" value="DNA REPLICATION AND REPAIR PROTEIN RECF"/>
    <property type="match status" value="1"/>
</dbReference>
<dbReference type="AlphaFoldDB" id="A0A0F8IL02"/>
<dbReference type="GO" id="GO:0016887">
    <property type="term" value="F:ATP hydrolysis activity"/>
    <property type="evidence" value="ECO:0007669"/>
    <property type="project" value="InterPro"/>
</dbReference>
<reference evidence="2 3" key="1">
    <citation type="journal article" date="2015" name="ISME J.">
        <title>Genomic and phenotypic differentiation among Methanosarcina mazei populations from Columbia River sediment.</title>
        <authorList>
            <person name="Youngblut N.D."/>
            <person name="Wirth J.S."/>
            <person name="Henriksen J.R."/>
            <person name="Smith M."/>
            <person name="Simon H."/>
            <person name="Metcalf W.W."/>
            <person name="Whitaker R.J."/>
        </authorList>
    </citation>
    <scope>NUCLEOTIDE SEQUENCE [LARGE SCALE GENOMIC DNA]</scope>
    <source>
        <strain evidence="2 3">3.F.T.2.1</strain>
    </source>
</reference>
<proteinExistence type="predicted"/>
<evidence type="ECO:0000259" key="1">
    <source>
        <dbReference type="SMART" id="SM00382"/>
    </source>
</evidence>